<evidence type="ECO:0000313" key="2">
    <source>
        <dbReference type="EMBL" id="MBD3863150.1"/>
    </source>
</evidence>
<accession>A0ABR8LSG9</accession>
<keyword evidence="3" id="KW-1185">Reference proteome</keyword>
<dbReference type="Proteomes" id="UP000627521">
    <property type="component" value="Unassembled WGS sequence"/>
</dbReference>
<reference evidence="2 3" key="1">
    <citation type="submission" date="2020-09" db="EMBL/GenBank/DDBJ databases">
        <title>Bacillus nautilus sp. nov., Chryseoglobus crepusculi sp. nov, and Psychrobacter noctis sp. nov., isolated from deep-sea sponges from the equatorial Atlantic.</title>
        <authorList>
            <person name="Stennett H.L."/>
            <person name="Williams S.E."/>
        </authorList>
    </citation>
    <scope>NUCLEOTIDE SEQUENCE [LARGE SCALE GENOMIC DNA]</scope>
    <source>
        <strain evidence="2 3">28M-24</strain>
    </source>
</reference>
<sequence>MNRTSYIIFIFLLVANSYAQQSLTVDYKITFNSQKVENDTIKKHLNKIEDAPEVVKTYSKGIALLSSIKMILNANQNSAVFTGVNQMDNDVNPFESKLAKIMSELETKYYYNIKPNECKKWFKFLNKKYIYRDSISIKNWKITNQSKTIDKYVCYLATTDYVEYVNGKKQLHKVSAWFAPEIPFRFGPRGFYNLPGLILELNFKTLIYTATQIKFHKNGQELEKIPKGEFISKEELSHKIAKLKEERRNN</sequence>
<organism evidence="2 3">
    <name type="scientific">Olleya marilimosa</name>
    <dbReference type="NCBI Taxonomy" id="272164"/>
    <lineage>
        <taxon>Bacteria</taxon>
        <taxon>Pseudomonadati</taxon>
        <taxon>Bacteroidota</taxon>
        <taxon>Flavobacteriia</taxon>
        <taxon>Flavobacteriales</taxon>
        <taxon>Flavobacteriaceae</taxon>
    </lineage>
</organism>
<dbReference type="RefSeq" id="WP_191099537.1">
    <property type="nucleotide sequence ID" value="NZ_JACXXF010000003.1"/>
</dbReference>
<feature type="signal peptide" evidence="1">
    <location>
        <begin position="1"/>
        <end position="19"/>
    </location>
</feature>
<dbReference type="Pfam" id="PF09697">
    <property type="entry name" value="Porph_ging"/>
    <property type="match status" value="1"/>
</dbReference>
<gene>
    <name evidence="2" type="ORF">IEG06_06780</name>
</gene>
<name>A0ABR8LSG9_9FLAO</name>
<dbReference type="InterPro" id="IPR005901">
    <property type="entry name" value="GLPGLI"/>
</dbReference>
<protein>
    <submittedName>
        <fullName evidence="2">GLPGLI family protein</fullName>
    </submittedName>
</protein>
<dbReference type="EMBL" id="JACXXH010000003">
    <property type="protein sequence ID" value="MBD3863150.1"/>
    <property type="molecule type" value="Genomic_DNA"/>
</dbReference>
<evidence type="ECO:0000313" key="3">
    <source>
        <dbReference type="Proteomes" id="UP000627521"/>
    </source>
</evidence>
<feature type="chain" id="PRO_5047251222" evidence="1">
    <location>
        <begin position="20"/>
        <end position="250"/>
    </location>
</feature>
<comment type="caution">
    <text evidence="2">The sequence shown here is derived from an EMBL/GenBank/DDBJ whole genome shotgun (WGS) entry which is preliminary data.</text>
</comment>
<dbReference type="NCBIfam" id="TIGR01200">
    <property type="entry name" value="GLPGLI"/>
    <property type="match status" value="1"/>
</dbReference>
<proteinExistence type="predicted"/>
<evidence type="ECO:0000256" key="1">
    <source>
        <dbReference type="SAM" id="SignalP"/>
    </source>
</evidence>
<keyword evidence="1" id="KW-0732">Signal</keyword>